<evidence type="ECO:0000313" key="3">
    <source>
        <dbReference type="Proteomes" id="UP001176961"/>
    </source>
</evidence>
<keyword evidence="1" id="KW-0812">Transmembrane</keyword>
<comment type="caution">
    <text evidence="2">The sequence shown here is derived from an EMBL/GenBank/DDBJ whole genome shotgun (WGS) entry which is preliminary data.</text>
</comment>
<keyword evidence="3" id="KW-1185">Reference proteome</keyword>
<evidence type="ECO:0000256" key="1">
    <source>
        <dbReference type="SAM" id="Phobius"/>
    </source>
</evidence>
<proteinExistence type="predicted"/>
<feature type="transmembrane region" description="Helical" evidence="1">
    <location>
        <begin position="38"/>
        <end position="57"/>
    </location>
</feature>
<dbReference type="EMBL" id="CATQJL010000112">
    <property type="protein sequence ID" value="CAJ0594362.1"/>
    <property type="molecule type" value="Genomic_DNA"/>
</dbReference>
<keyword evidence="1" id="KW-1133">Transmembrane helix</keyword>
<organism evidence="2 3">
    <name type="scientific">Cylicocyclus nassatus</name>
    <name type="common">Nematode worm</name>
    <dbReference type="NCBI Taxonomy" id="53992"/>
    <lineage>
        <taxon>Eukaryota</taxon>
        <taxon>Metazoa</taxon>
        <taxon>Ecdysozoa</taxon>
        <taxon>Nematoda</taxon>
        <taxon>Chromadorea</taxon>
        <taxon>Rhabditida</taxon>
        <taxon>Rhabditina</taxon>
        <taxon>Rhabditomorpha</taxon>
        <taxon>Strongyloidea</taxon>
        <taxon>Strongylidae</taxon>
        <taxon>Cylicocyclus</taxon>
    </lineage>
</organism>
<keyword evidence="1" id="KW-0472">Membrane</keyword>
<dbReference type="AlphaFoldDB" id="A0AA36GLM7"/>
<reference evidence="2" key="1">
    <citation type="submission" date="2023-07" db="EMBL/GenBank/DDBJ databases">
        <authorList>
            <consortium name="CYATHOMIX"/>
        </authorList>
    </citation>
    <scope>NUCLEOTIDE SEQUENCE</scope>
    <source>
        <strain evidence="2">N/A</strain>
    </source>
</reference>
<accession>A0AA36GLM7</accession>
<sequence length="79" mass="8980">MRSNVTMGLTTLSAFCLLLIPDIMIQFNIPNDSNGTKLFLYSLMLNKTMVNFFIFIIRHRELRGMIVIGATSSMSHPLK</sequence>
<name>A0AA36GLM7_CYLNA</name>
<evidence type="ECO:0000313" key="2">
    <source>
        <dbReference type="EMBL" id="CAJ0594362.1"/>
    </source>
</evidence>
<protein>
    <submittedName>
        <fullName evidence="2">Uncharacterized protein</fullName>
    </submittedName>
</protein>
<gene>
    <name evidence="2" type="ORF">CYNAS_LOCUS6345</name>
</gene>
<dbReference type="Proteomes" id="UP001176961">
    <property type="component" value="Unassembled WGS sequence"/>
</dbReference>